<dbReference type="HOGENOM" id="CLU_1006177_0_0_1"/>
<keyword evidence="1" id="KW-0812">Transmembrane</keyword>
<keyword evidence="1" id="KW-1133">Transmembrane helix</keyword>
<sequence>MHRVCVYLLPLYVLWCFFTLTAGILALKFHDKTYSAIIDFKDLPESFPESFPVSVSFNTRDTITRSSHDRLSNVAHFWQFQYILHLAMKANIIQPNTAFHELTQHVEINIWDILTKPIVTSVCIDLSKRLFGVNQESCLLPLDENALDHKHLLSGRKLLLRKIAANYEQKEVQAPLTIDLEDTAMMIPENWQPFIEKVIAQKVDFQLLLYGGPPVKIAHYYFSKSEREFTFCGRQIEFYEGNEWRLGQPFLIAYNVEIFEGHYRIGHSPHRRMYCVM</sequence>
<evidence type="ECO:0000256" key="1">
    <source>
        <dbReference type="SAM" id="Phobius"/>
    </source>
</evidence>
<feature type="transmembrane region" description="Helical" evidence="1">
    <location>
        <begin position="6"/>
        <end position="27"/>
    </location>
</feature>
<keyword evidence="1" id="KW-0472">Membrane</keyword>
<protein>
    <submittedName>
        <fullName evidence="2">AlNc14C103G6107 protein</fullName>
    </submittedName>
    <submittedName>
        <fullName evidence="3">AlNc14C204G8769 protein</fullName>
    </submittedName>
</protein>
<evidence type="ECO:0000313" key="2">
    <source>
        <dbReference type="EMBL" id="CCA20775.1"/>
    </source>
</evidence>
<reference evidence="2" key="2">
    <citation type="submission" date="2011-02" db="EMBL/GenBank/DDBJ databases">
        <authorList>
            <person name="MacLean D."/>
        </authorList>
    </citation>
    <scope>NUCLEOTIDE SEQUENCE</scope>
</reference>
<organism evidence="2">
    <name type="scientific">Albugo laibachii Nc14</name>
    <dbReference type="NCBI Taxonomy" id="890382"/>
    <lineage>
        <taxon>Eukaryota</taxon>
        <taxon>Sar</taxon>
        <taxon>Stramenopiles</taxon>
        <taxon>Oomycota</taxon>
        <taxon>Peronosporomycetes</taxon>
        <taxon>Albuginales</taxon>
        <taxon>Albuginaceae</taxon>
        <taxon>Albugo</taxon>
    </lineage>
</organism>
<proteinExistence type="predicted"/>
<dbReference type="EMBL" id="FR824148">
    <property type="protein sequence ID" value="CCA20775.1"/>
    <property type="molecule type" value="Genomic_DNA"/>
</dbReference>
<dbReference type="AlphaFoldDB" id="F0WHQ0"/>
<evidence type="ECO:0000313" key="3">
    <source>
        <dbReference type="EMBL" id="CCA23719.1"/>
    </source>
</evidence>
<gene>
    <name evidence="2" type="primary">AlNc14C103G6107</name>
    <name evidence="3" type="synonym">AlNc14C204G8769</name>
    <name evidence="2" type="ORF">ALNC14_069180</name>
    <name evidence="3" type="ORF">ALNC14_098630</name>
</gene>
<name>F0WHQ0_9STRA</name>
<accession>F0WHQ0</accession>
<dbReference type="EMBL" id="FR824249">
    <property type="protein sequence ID" value="CCA23719.1"/>
    <property type="molecule type" value="Genomic_DNA"/>
</dbReference>
<reference evidence="2" key="1">
    <citation type="journal article" date="2011" name="PLoS Biol.">
        <title>Gene gain and loss during evolution of obligate parasitism in the white rust pathogen of Arabidopsis thaliana.</title>
        <authorList>
            <person name="Kemen E."/>
            <person name="Gardiner A."/>
            <person name="Schultz-Larsen T."/>
            <person name="Kemen A.C."/>
            <person name="Balmuth A.L."/>
            <person name="Robert-Seilaniantz A."/>
            <person name="Bailey K."/>
            <person name="Holub E."/>
            <person name="Studholme D.J."/>
            <person name="Maclean D."/>
            <person name="Jones J.D."/>
        </authorList>
    </citation>
    <scope>NUCLEOTIDE SEQUENCE</scope>
</reference>